<sequence length="307" mass="34647">MQTDTSPASKRRKPWFALLMSFILPGYGQLYNGEINKAIWLFLGFTLLTIPAIALIALYLPTDLMLPALLGSLLLLLALWLYGMIDAFRSARRQQDYVLQGWQQSGVYVLVLILCSVLALPLLTDYVRRNLVESFRVPSGSMEPTVMTGDLLFADKRYNLLGVKQAVQRGDIAIFVYPNNRTLYFIKRVIGLPGDRIQIKGREVFINGKSTRLLEEPGQNGGRRVTETDGKRQWRVYWGSTKAELPQTDLTIPPGNIFVLGDNRAASNDSRFFGTVPLQDVVGKARQIWLSVNHGEVKWERMGLVLQ</sequence>
<dbReference type="CDD" id="cd06530">
    <property type="entry name" value="S26_SPase_I"/>
    <property type="match status" value="1"/>
</dbReference>
<keyword evidence="7" id="KW-0472">Membrane</keyword>
<comment type="subcellular location">
    <subcellularLocation>
        <location evidence="7">Membrane</location>
        <topology evidence="7">Multi-pass membrane protein</topology>
    </subcellularLocation>
</comment>
<keyword evidence="7" id="KW-0645">Protease</keyword>
<keyword evidence="10" id="KW-1185">Reference proteome</keyword>
<keyword evidence="5 7" id="KW-0378">Hydrolase</keyword>
<evidence type="ECO:0000256" key="2">
    <source>
        <dbReference type="ARBA" id="ARBA00009370"/>
    </source>
</evidence>
<evidence type="ECO:0000256" key="5">
    <source>
        <dbReference type="ARBA" id="ARBA00022801"/>
    </source>
</evidence>
<organism evidence="9 10">
    <name type="scientific">Candidatus Thiothrix singaporensis</name>
    <dbReference type="NCBI Taxonomy" id="2799669"/>
    <lineage>
        <taxon>Bacteria</taxon>
        <taxon>Pseudomonadati</taxon>
        <taxon>Pseudomonadota</taxon>
        <taxon>Gammaproteobacteria</taxon>
        <taxon>Thiotrichales</taxon>
        <taxon>Thiotrichaceae</taxon>
        <taxon>Thiothrix</taxon>
    </lineage>
</organism>
<feature type="transmembrane region" description="Helical" evidence="7">
    <location>
        <begin position="105"/>
        <end position="127"/>
    </location>
</feature>
<dbReference type="EC" id="3.4.21.89" evidence="3 7"/>
<evidence type="ECO:0000256" key="4">
    <source>
        <dbReference type="ARBA" id="ARBA00019232"/>
    </source>
</evidence>
<feature type="active site" evidence="6">
    <location>
        <position position="141"/>
    </location>
</feature>
<dbReference type="KEGG" id="this:HZT40_10120"/>
<feature type="domain" description="Peptidase S26" evidence="8">
    <location>
        <begin position="122"/>
        <end position="289"/>
    </location>
</feature>
<dbReference type="InterPro" id="IPR019757">
    <property type="entry name" value="Pept_S26A_signal_pept_1_Lys-AS"/>
</dbReference>
<dbReference type="PANTHER" id="PTHR43390">
    <property type="entry name" value="SIGNAL PEPTIDASE I"/>
    <property type="match status" value="1"/>
</dbReference>
<dbReference type="GO" id="GO:0016020">
    <property type="term" value="C:membrane"/>
    <property type="evidence" value="ECO:0007669"/>
    <property type="project" value="UniProtKB-SubCell"/>
</dbReference>
<dbReference type="PRINTS" id="PR00727">
    <property type="entry name" value="LEADERPTASE"/>
</dbReference>
<dbReference type="InterPro" id="IPR036286">
    <property type="entry name" value="LexA/Signal_pep-like_sf"/>
</dbReference>
<dbReference type="Pfam" id="PF10502">
    <property type="entry name" value="Peptidase_S26"/>
    <property type="match status" value="1"/>
</dbReference>
<dbReference type="NCBIfam" id="TIGR02227">
    <property type="entry name" value="sigpep_I_bact"/>
    <property type="match status" value="1"/>
</dbReference>
<keyword evidence="7" id="KW-0812">Transmembrane</keyword>
<gene>
    <name evidence="9" type="primary">lepB</name>
    <name evidence="9" type="ORF">HZT40_10120</name>
</gene>
<dbReference type="PROSITE" id="PS00761">
    <property type="entry name" value="SPASE_I_3"/>
    <property type="match status" value="1"/>
</dbReference>
<evidence type="ECO:0000313" key="9">
    <source>
        <dbReference type="EMBL" id="QLQ31883.1"/>
    </source>
</evidence>
<comment type="catalytic activity">
    <reaction evidence="1 7">
        <text>Cleavage of hydrophobic, N-terminal signal or leader sequences from secreted and periplasmic proteins.</text>
        <dbReference type="EC" id="3.4.21.89"/>
    </reaction>
</comment>
<name>A0A7L6AS39_9GAMM</name>
<evidence type="ECO:0000256" key="7">
    <source>
        <dbReference type="RuleBase" id="RU362042"/>
    </source>
</evidence>
<evidence type="ECO:0000256" key="6">
    <source>
        <dbReference type="PIRSR" id="PIRSR600223-1"/>
    </source>
</evidence>
<reference evidence="9" key="1">
    <citation type="submission" date="2020-06" db="EMBL/GenBank/DDBJ databases">
        <title>Analysis procedures for assessing recovery of high quality, complete, closed genomes from Nanopore long read metagenome sequencing.</title>
        <authorList>
            <person name="Bessarab I."/>
            <person name="Arumugam K."/>
            <person name="Haryono M."/>
            <person name="Liu X."/>
            <person name="Roy S."/>
            <person name="Zuniga-Montanez R.E."/>
            <person name="Qiu G."/>
            <person name="Drautz-Moses D.I."/>
            <person name="Law Y.Y."/>
            <person name="Wuertz S."/>
            <person name="Lauro F.M."/>
            <person name="Huson D.H."/>
            <person name="Williams R.B."/>
        </authorList>
    </citation>
    <scope>NUCLEOTIDE SEQUENCE [LARGE SCALE GENOMIC DNA]</scope>
    <source>
        <strain evidence="9">SSD2</strain>
    </source>
</reference>
<dbReference type="EMBL" id="CP059265">
    <property type="protein sequence ID" value="QLQ31883.1"/>
    <property type="molecule type" value="Genomic_DNA"/>
</dbReference>
<evidence type="ECO:0000313" key="10">
    <source>
        <dbReference type="Proteomes" id="UP000510621"/>
    </source>
</evidence>
<feature type="transmembrane region" description="Helical" evidence="7">
    <location>
        <begin position="66"/>
        <end position="85"/>
    </location>
</feature>
<dbReference type="PANTHER" id="PTHR43390:SF1">
    <property type="entry name" value="CHLOROPLAST PROCESSING PEPTIDASE"/>
    <property type="match status" value="1"/>
</dbReference>
<proteinExistence type="inferred from homology"/>
<dbReference type="InterPro" id="IPR000223">
    <property type="entry name" value="Pept_S26A_signal_pept_1"/>
</dbReference>
<feature type="transmembrane region" description="Helical" evidence="7">
    <location>
        <begin position="38"/>
        <end position="59"/>
    </location>
</feature>
<keyword evidence="7" id="KW-1133">Transmembrane helix</keyword>
<evidence type="ECO:0000256" key="1">
    <source>
        <dbReference type="ARBA" id="ARBA00000677"/>
    </source>
</evidence>
<dbReference type="PROSITE" id="PS00760">
    <property type="entry name" value="SPASE_I_2"/>
    <property type="match status" value="1"/>
</dbReference>
<evidence type="ECO:0000259" key="8">
    <source>
        <dbReference type="Pfam" id="PF10502"/>
    </source>
</evidence>
<evidence type="ECO:0000256" key="3">
    <source>
        <dbReference type="ARBA" id="ARBA00013208"/>
    </source>
</evidence>
<dbReference type="SUPFAM" id="SSF51306">
    <property type="entry name" value="LexA/Signal peptidase"/>
    <property type="match status" value="1"/>
</dbReference>
<dbReference type="GO" id="GO:0004252">
    <property type="term" value="F:serine-type endopeptidase activity"/>
    <property type="evidence" value="ECO:0007669"/>
    <property type="project" value="InterPro"/>
</dbReference>
<dbReference type="AlphaFoldDB" id="A0A7L6AS39"/>
<dbReference type="GO" id="GO:0006465">
    <property type="term" value="P:signal peptide processing"/>
    <property type="evidence" value="ECO:0007669"/>
    <property type="project" value="InterPro"/>
</dbReference>
<protein>
    <recommendedName>
        <fullName evidence="4 7">Signal peptidase I</fullName>
        <ecNumber evidence="3 7">3.4.21.89</ecNumber>
    </recommendedName>
</protein>
<dbReference type="InterPro" id="IPR019533">
    <property type="entry name" value="Peptidase_S26"/>
</dbReference>
<comment type="similarity">
    <text evidence="2 7">Belongs to the peptidase S26 family.</text>
</comment>
<dbReference type="Proteomes" id="UP000510621">
    <property type="component" value="Chromosome"/>
</dbReference>
<accession>A0A7L6AS39</accession>
<feature type="active site" evidence="6">
    <location>
        <position position="187"/>
    </location>
</feature>
<dbReference type="Gene3D" id="2.10.109.10">
    <property type="entry name" value="Umud Fragment, subunit A"/>
    <property type="match status" value="1"/>
</dbReference>
<dbReference type="InterPro" id="IPR019758">
    <property type="entry name" value="Pept_S26A_signal_pept_1_CS"/>
</dbReference>
<dbReference type="GO" id="GO:0009003">
    <property type="term" value="F:signal peptidase activity"/>
    <property type="evidence" value="ECO:0007669"/>
    <property type="project" value="UniProtKB-EC"/>
</dbReference>